<organism evidence="2 3">
    <name type="scientific">Cucurbita moschata</name>
    <name type="common">Winter crookneck squash</name>
    <name type="synonym">Cucurbita pepo var. moschata</name>
    <dbReference type="NCBI Taxonomy" id="3662"/>
    <lineage>
        <taxon>Eukaryota</taxon>
        <taxon>Viridiplantae</taxon>
        <taxon>Streptophyta</taxon>
        <taxon>Embryophyta</taxon>
        <taxon>Tracheophyta</taxon>
        <taxon>Spermatophyta</taxon>
        <taxon>Magnoliopsida</taxon>
        <taxon>eudicotyledons</taxon>
        <taxon>Gunneridae</taxon>
        <taxon>Pentapetalae</taxon>
        <taxon>rosids</taxon>
        <taxon>fabids</taxon>
        <taxon>Cucurbitales</taxon>
        <taxon>Cucurbitaceae</taxon>
        <taxon>Cucurbiteae</taxon>
        <taxon>Cucurbita</taxon>
    </lineage>
</organism>
<keyword evidence="2" id="KW-1185">Reference proteome</keyword>
<feature type="non-terminal residue" evidence="3">
    <location>
        <position position="1"/>
    </location>
</feature>
<dbReference type="GeneID" id="111456335"/>
<dbReference type="RefSeq" id="XP_022953928.1">
    <property type="nucleotide sequence ID" value="XM_023098160.1"/>
</dbReference>
<evidence type="ECO:0000313" key="3">
    <source>
        <dbReference type="RefSeq" id="XP_022953928.1"/>
    </source>
</evidence>
<gene>
    <name evidence="3" type="primary">LOC111456335</name>
</gene>
<feature type="region of interest" description="Disordered" evidence="1">
    <location>
        <begin position="1"/>
        <end position="27"/>
    </location>
</feature>
<dbReference type="KEGG" id="cmos:111456335"/>
<protein>
    <submittedName>
        <fullName evidence="3">Uncharacterized protein LOC111456335</fullName>
    </submittedName>
</protein>
<reference evidence="3" key="1">
    <citation type="submission" date="2025-08" db="UniProtKB">
        <authorList>
            <consortium name="RefSeq"/>
        </authorList>
    </citation>
    <scope>IDENTIFICATION</scope>
    <source>
        <tissue evidence="3">Young leaves</tissue>
    </source>
</reference>
<dbReference type="AlphaFoldDB" id="A0A6J1GPP3"/>
<feature type="compositionally biased region" description="Basic and acidic residues" evidence="1">
    <location>
        <begin position="133"/>
        <end position="143"/>
    </location>
</feature>
<accession>A0A6J1GPP3</accession>
<feature type="region of interest" description="Disordered" evidence="1">
    <location>
        <begin position="123"/>
        <end position="143"/>
    </location>
</feature>
<feature type="compositionally biased region" description="Pro residues" evidence="1">
    <location>
        <begin position="10"/>
        <end position="27"/>
    </location>
</feature>
<sequence>LRSSCKKARPPLPPLHLPSPSPPTPPPKLVLNYSDTTFLTDAPSSEPPEFKGNATDLSRLAFKAFSSIDHAWCDVASLLSYRVNCHGELKKVRRYLDEEKSLIICRALYSIALEQTSCHHNLPKREEKKKKKETNENWREEPNRKEKKKCKKCQKAKPKSRFYNPTNHGKEYKYYNCLVTRKASCRTERHDHALYFLICLGKSKFVEIVLQAFRVQFRPTSM</sequence>
<dbReference type="Proteomes" id="UP000504609">
    <property type="component" value="Unplaced"/>
</dbReference>
<proteinExistence type="predicted"/>
<evidence type="ECO:0000256" key="1">
    <source>
        <dbReference type="SAM" id="MobiDB-lite"/>
    </source>
</evidence>
<name>A0A6J1GPP3_CUCMO</name>
<dbReference type="Gene3D" id="2.40.50.40">
    <property type="match status" value="1"/>
</dbReference>
<evidence type="ECO:0000313" key="2">
    <source>
        <dbReference type="Proteomes" id="UP000504609"/>
    </source>
</evidence>